<dbReference type="SUPFAM" id="SSF103506">
    <property type="entry name" value="Mitochondrial carrier"/>
    <property type="match status" value="1"/>
</dbReference>
<dbReference type="Gene3D" id="1.50.40.10">
    <property type="entry name" value="Mitochondrial carrier domain"/>
    <property type="match status" value="2"/>
</dbReference>
<evidence type="ECO:0000256" key="4">
    <source>
        <dbReference type="ARBA" id="ARBA00022692"/>
    </source>
</evidence>
<sequence>MSSTKKPLPFYVTFTAGAIAGVTEILTFYPLDVVKTRMQLERGKSSTGLLGSFQTIIREEGFGRLYRGLVPPLLLEAPKRATKLHVAANDFWGKTFKKLSGETEMTRQLSIITGCSAGATESFVVVPFELVKIKLQDKSLASTYNGPIDVVRQIVRKDGILGLYAGMEATFWRHLWWNGGYFGSIFQVKSMLPKAETPQGELLNNFASGSVGGFVGTVINTPYVVKSRIQGAEKSPGVIPKYNWTYPALVTIFREEGPAALYKGFVPKVLRLAPGGGVLLLVVEFTLGVFRKALGPPYI</sequence>
<protein>
    <submittedName>
        <fullName evidence="13">Mitochondrial carrier domain-containing protein</fullName>
    </submittedName>
</protein>
<accession>A0AAD4LBC1</accession>
<dbReference type="PANTHER" id="PTHR46356">
    <property type="entry name" value="MITOCHONDRIAL 2-OXODICARBOXYLATE CARRIER"/>
    <property type="match status" value="1"/>
</dbReference>
<feature type="repeat" description="Solcar" evidence="10">
    <location>
        <begin position="8"/>
        <end position="93"/>
    </location>
</feature>
<keyword evidence="6" id="KW-0999">Mitochondrion inner membrane</keyword>
<proteinExistence type="inferred from homology"/>
<evidence type="ECO:0000313" key="14">
    <source>
        <dbReference type="Proteomes" id="UP001201163"/>
    </source>
</evidence>
<keyword evidence="14" id="KW-1185">Reference proteome</keyword>
<evidence type="ECO:0000256" key="10">
    <source>
        <dbReference type="PROSITE-ProRule" id="PRU00282"/>
    </source>
</evidence>
<evidence type="ECO:0000256" key="9">
    <source>
        <dbReference type="ARBA" id="ARBA00023136"/>
    </source>
</evidence>
<evidence type="ECO:0000256" key="12">
    <source>
        <dbReference type="SAM" id="Phobius"/>
    </source>
</evidence>
<comment type="caution">
    <text evidence="13">The sequence shown here is derived from an EMBL/GenBank/DDBJ whole genome shotgun (WGS) entry which is preliminary data.</text>
</comment>
<dbReference type="EMBL" id="JAKELL010000046">
    <property type="protein sequence ID" value="KAH8987613.1"/>
    <property type="molecule type" value="Genomic_DNA"/>
</dbReference>
<dbReference type="InterPro" id="IPR023395">
    <property type="entry name" value="MCP_dom_sf"/>
</dbReference>
<reference evidence="13" key="1">
    <citation type="submission" date="2022-01" db="EMBL/GenBank/DDBJ databases">
        <title>Comparative genomics reveals a dynamic genome evolution in the ectomycorrhizal milk-cap (Lactarius) mushrooms.</title>
        <authorList>
            <consortium name="DOE Joint Genome Institute"/>
            <person name="Lebreton A."/>
            <person name="Tang N."/>
            <person name="Kuo A."/>
            <person name="LaButti K."/>
            <person name="Drula E."/>
            <person name="Barry K."/>
            <person name="Clum A."/>
            <person name="Lipzen A."/>
            <person name="Mousain D."/>
            <person name="Ng V."/>
            <person name="Wang R."/>
            <person name="Wang X."/>
            <person name="Dai Y."/>
            <person name="Henrissat B."/>
            <person name="Grigoriev I.V."/>
            <person name="Guerin-Laguette A."/>
            <person name="Yu F."/>
            <person name="Martin F.M."/>
        </authorList>
    </citation>
    <scope>NUCLEOTIDE SEQUENCE</scope>
    <source>
        <strain evidence="13">QP</strain>
    </source>
</reference>
<gene>
    <name evidence="13" type="ORF">EDB92DRAFT_1875316</name>
</gene>
<feature type="transmembrane region" description="Helical" evidence="12">
    <location>
        <begin position="12"/>
        <end position="34"/>
    </location>
</feature>
<evidence type="ECO:0000256" key="5">
    <source>
        <dbReference type="ARBA" id="ARBA00022737"/>
    </source>
</evidence>
<comment type="subcellular location">
    <subcellularLocation>
        <location evidence="1">Mitochondrion inner membrane</location>
        <topology evidence="1">Multi-pass membrane protein</topology>
    </subcellularLocation>
</comment>
<dbReference type="PROSITE" id="PS50920">
    <property type="entry name" value="SOLCAR"/>
    <property type="match status" value="3"/>
</dbReference>
<evidence type="ECO:0000256" key="2">
    <source>
        <dbReference type="ARBA" id="ARBA00006375"/>
    </source>
</evidence>
<organism evidence="13 14">
    <name type="scientific">Lactarius akahatsu</name>
    <dbReference type="NCBI Taxonomy" id="416441"/>
    <lineage>
        <taxon>Eukaryota</taxon>
        <taxon>Fungi</taxon>
        <taxon>Dikarya</taxon>
        <taxon>Basidiomycota</taxon>
        <taxon>Agaricomycotina</taxon>
        <taxon>Agaricomycetes</taxon>
        <taxon>Russulales</taxon>
        <taxon>Russulaceae</taxon>
        <taxon>Lactarius</taxon>
    </lineage>
</organism>
<dbReference type="AlphaFoldDB" id="A0AAD4LBC1"/>
<evidence type="ECO:0000256" key="7">
    <source>
        <dbReference type="ARBA" id="ARBA00022989"/>
    </source>
</evidence>
<dbReference type="Proteomes" id="UP001201163">
    <property type="component" value="Unassembled WGS sequence"/>
</dbReference>
<evidence type="ECO:0000313" key="13">
    <source>
        <dbReference type="EMBL" id="KAH8987613.1"/>
    </source>
</evidence>
<comment type="similarity">
    <text evidence="2 11">Belongs to the mitochondrial carrier (TC 2.A.29) family.</text>
</comment>
<evidence type="ECO:0000256" key="3">
    <source>
        <dbReference type="ARBA" id="ARBA00022448"/>
    </source>
</evidence>
<evidence type="ECO:0000256" key="1">
    <source>
        <dbReference type="ARBA" id="ARBA00004448"/>
    </source>
</evidence>
<keyword evidence="3 11" id="KW-0813">Transport</keyword>
<evidence type="ECO:0000256" key="6">
    <source>
        <dbReference type="ARBA" id="ARBA00022792"/>
    </source>
</evidence>
<name>A0AAD4LBC1_9AGAM</name>
<keyword evidence="8" id="KW-0496">Mitochondrion</keyword>
<evidence type="ECO:0000256" key="11">
    <source>
        <dbReference type="RuleBase" id="RU000488"/>
    </source>
</evidence>
<dbReference type="PANTHER" id="PTHR46356:SF1">
    <property type="entry name" value="MITOCHONDRIAL 2-OXODICARBOXYLATE CARRIER"/>
    <property type="match status" value="1"/>
</dbReference>
<keyword evidence="5" id="KW-0677">Repeat</keyword>
<dbReference type="InterPro" id="IPR051752">
    <property type="entry name" value="Mito_2-oxodicarb_carrier"/>
</dbReference>
<dbReference type="Pfam" id="PF00153">
    <property type="entry name" value="Mito_carr"/>
    <property type="match status" value="3"/>
</dbReference>
<dbReference type="InterPro" id="IPR018108">
    <property type="entry name" value="MCP_transmembrane"/>
</dbReference>
<feature type="repeat" description="Solcar" evidence="10">
    <location>
        <begin position="200"/>
        <end position="289"/>
    </location>
</feature>
<evidence type="ECO:0000256" key="8">
    <source>
        <dbReference type="ARBA" id="ARBA00023128"/>
    </source>
</evidence>
<keyword evidence="7 12" id="KW-1133">Transmembrane helix</keyword>
<feature type="repeat" description="Solcar" evidence="10">
    <location>
        <begin position="105"/>
        <end position="191"/>
    </location>
</feature>
<keyword evidence="4 10" id="KW-0812">Transmembrane</keyword>
<keyword evidence="9 10" id="KW-0472">Membrane</keyword>
<dbReference type="GO" id="GO:0005743">
    <property type="term" value="C:mitochondrial inner membrane"/>
    <property type="evidence" value="ECO:0007669"/>
    <property type="project" value="UniProtKB-SubCell"/>
</dbReference>